<reference evidence="1" key="2">
    <citation type="journal article" date="2023" name="Proc. Natl. Acad. Sci. U.S.A.">
        <title>A global phylogenomic analysis of the shiitake genus Lentinula.</title>
        <authorList>
            <person name="Sierra-Patev S."/>
            <person name="Min B."/>
            <person name="Naranjo-Ortiz M."/>
            <person name="Looney B."/>
            <person name="Konkel Z."/>
            <person name="Slot J.C."/>
            <person name="Sakamoto Y."/>
            <person name="Steenwyk J.L."/>
            <person name="Rokas A."/>
            <person name="Carro J."/>
            <person name="Camarero S."/>
            <person name="Ferreira P."/>
            <person name="Molpeceres G."/>
            <person name="Ruiz-Duenas F.J."/>
            <person name="Serrano A."/>
            <person name="Henrissat B."/>
            <person name="Drula E."/>
            <person name="Hughes K.W."/>
            <person name="Mata J.L."/>
            <person name="Ishikawa N.K."/>
            <person name="Vargas-Isla R."/>
            <person name="Ushijima S."/>
            <person name="Smith C.A."/>
            <person name="Donoghue J."/>
            <person name="Ahrendt S."/>
            <person name="Andreopoulos W."/>
            <person name="He G."/>
            <person name="LaButti K."/>
            <person name="Lipzen A."/>
            <person name="Ng V."/>
            <person name="Riley R."/>
            <person name="Sandor L."/>
            <person name="Barry K."/>
            <person name="Martinez A.T."/>
            <person name="Xiao Y."/>
            <person name="Gibbons J.G."/>
            <person name="Terashima K."/>
            <person name="Grigoriev I.V."/>
            <person name="Hibbett D."/>
        </authorList>
    </citation>
    <scope>NUCLEOTIDE SEQUENCE</scope>
    <source>
        <strain evidence="1">Sp2 HRB7682 ss15</strain>
    </source>
</reference>
<accession>A0A9W8ZYP4</accession>
<reference evidence="1" key="1">
    <citation type="submission" date="2022-08" db="EMBL/GenBank/DDBJ databases">
        <authorList>
            <consortium name="DOE Joint Genome Institute"/>
            <person name="Min B."/>
            <person name="Riley R."/>
            <person name="Sierra-Patev S."/>
            <person name="Naranjo-Ortiz M."/>
            <person name="Looney B."/>
            <person name="Konkel Z."/>
            <person name="Slot J.C."/>
            <person name="Sakamoto Y."/>
            <person name="Steenwyk J.L."/>
            <person name="Rokas A."/>
            <person name="Carro J."/>
            <person name="Camarero S."/>
            <person name="Ferreira P."/>
            <person name="Molpeceres G."/>
            <person name="Ruiz-Duenas F.J."/>
            <person name="Serrano A."/>
            <person name="Henrissat B."/>
            <person name="Drula E."/>
            <person name="Hughes K.W."/>
            <person name="Mata J.L."/>
            <person name="Ishikawa N.K."/>
            <person name="Vargas-Isla R."/>
            <person name="Ushijima S."/>
            <person name="Smith C.A."/>
            <person name="Ahrendt S."/>
            <person name="Andreopoulos W."/>
            <person name="He G."/>
            <person name="Labutti K."/>
            <person name="Lipzen A."/>
            <person name="Ng V."/>
            <person name="Sandor L."/>
            <person name="Barry K."/>
            <person name="Martinez A.T."/>
            <person name="Xiao Y."/>
            <person name="Gibbons J.G."/>
            <person name="Terashima K."/>
            <person name="Hibbett D.S."/>
            <person name="Grigoriev I.V."/>
        </authorList>
    </citation>
    <scope>NUCLEOTIDE SEQUENCE</scope>
    <source>
        <strain evidence="1">Sp2 HRB7682 ss15</strain>
    </source>
</reference>
<sequence>MTFLPRVMQFSIIYAVLALATFASAIPIVHVTRFNVSNVALPILSRADPTRPVLIKYNFQNGQNSRKGVDIKANEMARDAVDAAFAVNFDTLGSADNHFKGPVAEAGTSSPLQINFGFIRDEDMEEEKWSGWVKLDGGQLRFEFTSPFGFSVSKTISTSEVRKKIEGLREKLGIRKLPTIRNKQSTYVP</sequence>
<evidence type="ECO:0000313" key="2">
    <source>
        <dbReference type="Proteomes" id="UP001150238"/>
    </source>
</evidence>
<dbReference type="EMBL" id="JANVFS010000032">
    <property type="protein sequence ID" value="KAJ4470402.1"/>
    <property type="molecule type" value="Genomic_DNA"/>
</dbReference>
<organism evidence="1 2">
    <name type="scientific">Lentinula lateritia</name>
    <dbReference type="NCBI Taxonomy" id="40482"/>
    <lineage>
        <taxon>Eukaryota</taxon>
        <taxon>Fungi</taxon>
        <taxon>Dikarya</taxon>
        <taxon>Basidiomycota</taxon>
        <taxon>Agaricomycotina</taxon>
        <taxon>Agaricomycetes</taxon>
        <taxon>Agaricomycetidae</taxon>
        <taxon>Agaricales</taxon>
        <taxon>Marasmiineae</taxon>
        <taxon>Omphalotaceae</taxon>
        <taxon>Lentinula</taxon>
    </lineage>
</organism>
<dbReference type="Proteomes" id="UP001150238">
    <property type="component" value="Unassembled WGS sequence"/>
</dbReference>
<proteinExistence type="predicted"/>
<gene>
    <name evidence="1" type="ORF">C8J55DRAFT_186217</name>
</gene>
<protein>
    <submittedName>
        <fullName evidence="1">Uncharacterized protein</fullName>
    </submittedName>
</protein>
<comment type="caution">
    <text evidence="1">The sequence shown here is derived from an EMBL/GenBank/DDBJ whole genome shotgun (WGS) entry which is preliminary data.</text>
</comment>
<evidence type="ECO:0000313" key="1">
    <source>
        <dbReference type="EMBL" id="KAJ4470402.1"/>
    </source>
</evidence>
<name>A0A9W8ZYP4_9AGAR</name>
<dbReference type="AlphaFoldDB" id="A0A9W8ZYP4"/>